<dbReference type="InterPro" id="IPR036927">
    <property type="entry name" value="Cyt_c_oxase-like_su1_sf"/>
</dbReference>
<keyword evidence="14 17" id="KW-0472">Membrane</keyword>
<feature type="domain" description="Cytochrome oxidase subunit I profile" evidence="18">
    <location>
        <begin position="33"/>
        <end position="548"/>
    </location>
</feature>
<feature type="transmembrane region" description="Helical" evidence="17">
    <location>
        <begin position="45"/>
        <end position="66"/>
    </location>
</feature>
<comment type="pathway">
    <text evidence="2 17">Energy metabolism; oxidative phosphorylation.</text>
</comment>
<keyword evidence="11 17" id="KW-1133">Transmembrane helix</keyword>
<comment type="similarity">
    <text evidence="3 16">Belongs to the heme-copper respiratory oxidase family.</text>
</comment>
<keyword evidence="10 16" id="KW-0249">Electron transport</keyword>
<dbReference type="AlphaFoldDB" id="A0A1I6LEL1"/>
<dbReference type="RefSeq" id="WP_093315231.1">
    <property type="nucleotide sequence ID" value="NZ_FOZG01000002.1"/>
</dbReference>
<dbReference type="PROSITE" id="PS50855">
    <property type="entry name" value="COX1"/>
    <property type="match status" value="1"/>
</dbReference>
<evidence type="ECO:0000256" key="6">
    <source>
        <dbReference type="ARBA" id="ARBA00022660"/>
    </source>
</evidence>
<evidence type="ECO:0000256" key="17">
    <source>
        <dbReference type="RuleBase" id="RU363061"/>
    </source>
</evidence>
<dbReference type="EMBL" id="FOZG01000002">
    <property type="protein sequence ID" value="SFS01882.1"/>
    <property type="molecule type" value="Genomic_DNA"/>
</dbReference>
<feature type="transmembrane region" description="Helical" evidence="17">
    <location>
        <begin position="372"/>
        <end position="393"/>
    </location>
</feature>
<evidence type="ECO:0000256" key="8">
    <source>
        <dbReference type="ARBA" id="ARBA00022723"/>
    </source>
</evidence>
<comment type="subcellular location">
    <subcellularLocation>
        <location evidence="1 17">Cell membrane</location>
        <topology evidence="1 17">Multi-pass membrane protein</topology>
    </subcellularLocation>
</comment>
<dbReference type="FunFam" id="1.20.210.10:FF:000004">
    <property type="entry name" value="Cytochrome c oxidase subunit 1"/>
    <property type="match status" value="1"/>
</dbReference>
<evidence type="ECO:0000256" key="10">
    <source>
        <dbReference type="ARBA" id="ARBA00022982"/>
    </source>
</evidence>
<dbReference type="GO" id="GO:0045277">
    <property type="term" value="C:respiratory chain complex IV"/>
    <property type="evidence" value="ECO:0007669"/>
    <property type="project" value="InterPro"/>
</dbReference>
<dbReference type="Pfam" id="PF00115">
    <property type="entry name" value="COX1"/>
    <property type="match status" value="1"/>
</dbReference>
<organism evidence="19 20">
    <name type="scientific">Sphingomonas jatrophae</name>
    <dbReference type="NCBI Taxonomy" id="1166337"/>
    <lineage>
        <taxon>Bacteria</taxon>
        <taxon>Pseudomonadati</taxon>
        <taxon>Pseudomonadota</taxon>
        <taxon>Alphaproteobacteria</taxon>
        <taxon>Sphingomonadales</taxon>
        <taxon>Sphingomonadaceae</taxon>
        <taxon>Sphingomonas</taxon>
    </lineage>
</organism>
<dbReference type="Gene3D" id="1.20.210.10">
    <property type="entry name" value="Cytochrome c oxidase-like, subunit I domain"/>
    <property type="match status" value="1"/>
</dbReference>
<feature type="transmembrane region" description="Helical" evidence="17">
    <location>
        <begin position="86"/>
        <end position="119"/>
    </location>
</feature>
<evidence type="ECO:0000256" key="1">
    <source>
        <dbReference type="ARBA" id="ARBA00004651"/>
    </source>
</evidence>
<feature type="transmembrane region" description="Helical" evidence="17">
    <location>
        <begin position="413"/>
        <end position="431"/>
    </location>
</feature>
<evidence type="ECO:0000256" key="16">
    <source>
        <dbReference type="RuleBase" id="RU000370"/>
    </source>
</evidence>
<keyword evidence="8 17" id="KW-0479">Metal-binding</keyword>
<comment type="function">
    <text evidence="17">Cytochrome c oxidase is the component of the respiratory chain that catalyzes the reduction of oxygen to water. Subunits 1-3 form the functional core of the enzyme complex. CO I is the catalytic subunit of the enzyme. Electrons originating in cytochrome c are transferred via the copper A center of subunit 2 and heme A of subunit 1 to the bimetallic center formed by heme A3 and copper B.</text>
</comment>
<dbReference type="PANTHER" id="PTHR10422:SF18">
    <property type="entry name" value="CYTOCHROME C OXIDASE SUBUNIT 1"/>
    <property type="match status" value="1"/>
</dbReference>
<dbReference type="SUPFAM" id="SSF81442">
    <property type="entry name" value="Cytochrome c oxidase subunit I-like"/>
    <property type="match status" value="1"/>
</dbReference>
<keyword evidence="6 16" id="KW-0679">Respiratory chain</keyword>
<dbReference type="PRINTS" id="PR01165">
    <property type="entry name" value="CYCOXIDASEI"/>
</dbReference>
<feature type="transmembrane region" description="Helical" evidence="17">
    <location>
        <begin position="265"/>
        <end position="289"/>
    </location>
</feature>
<dbReference type="CDD" id="cd01663">
    <property type="entry name" value="Cyt_c_Oxidase_I"/>
    <property type="match status" value="1"/>
</dbReference>
<keyword evidence="13 17" id="KW-0186">Copper</keyword>
<dbReference type="GO" id="GO:0006119">
    <property type="term" value="P:oxidative phosphorylation"/>
    <property type="evidence" value="ECO:0007669"/>
    <property type="project" value="UniProtKB-UniPathway"/>
</dbReference>
<dbReference type="InterPro" id="IPR023615">
    <property type="entry name" value="Cyt_c_Oxase_su1_BS"/>
</dbReference>
<comment type="catalytic activity">
    <reaction evidence="15 17">
        <text>4 Fe(II)-[cytochrome c] + O2 + 8 H(+)(in) = 4 Fe(III)-[cytochrome c] + 2 H2O + 4 H(+)(out)</text>
        <dbReference type="Rhea" id="RHEA:11436"/>
        <dbReference type="Rhea" id="RHEA-COMP:10350"/>
        <dbReference type="Rhea" id="RHEA-COMP:14399"/>
        <dbReference type="ChEBI" id="CHEBI:15377"/>
        <dbReference type="ChEBI" id="CHEBI:15378"/>
        <dbReference type="ChEBI" id="CHEBI:15379"/>
        <dbReference type="ChEBI" id="CHEBI:29033"/>
        <dbReference type="ChEBI" id="CHEBI:29034"/>
        <dbReference type="EC" id="7.1.1.9"/>
    </reaction>
</comment>
<evidence type="ECO:0000256" key="9">
    <source>
        <dbReference type="ARBA" id="ARBA00022967"/>
    </source>
</evidence>
<gene>
    <name evidence="19" type="ORF">SAMN05192580_2649</name>
</gene>
<evidence type="ECO:0000256" key="14">
    <source>
        <dbReference type="ARBA" id="ARBA00023136"/>
    </source>
</evidence>
<feature type="transmembrane region" description="Helical" evidence="17">
    <location>
        <begin position="443"/>
        <end position="467"/>
    </location>
</feature>
<keyword evidence="9" id="KW-1278">Translocase</keyword>
<evidence type="ECO:0000256" key="2">
    <source>
        <dbReference type="ARBA" id="ARBA00004673"/>
    </source>
</evidence>
<accession>A0A1I6LEL1</accession>
<evidence type="ECO:0000313" key="19">
    <source>
        <dbReference type="EMBL" id="SFS01882.1"/>
    </source>
</evidence>
<dbReference type="InterPro" id="IPR014241">
    <property type="entry name" value="Cyt_c_oxidase_su1_bac"/>
</dbReference>
<dbReference type="InterPro" id="IPR033944">
    <property type="entry name" value="Cyt_c_oxase_su1_dom"/>
</dbReference>
<feature type="transmembrane region" description="Helical" evidence="17">
    <location>
        <begin position="337"/>
        <end position="360"/>
    </location>
</feature>
<evidence type="ECO:0000256" key="3">
    <source>
        <dbReference type="ARBA" id="ARBA00009578"/>
    </source>
</evidence>
<keyword evidence="4 16" id="KW-0813">Transport</keyword>
<evidence type="ECO:0000256" key="4">
    <source>
        <dbReference type="ARBA" id="ARBA00022448"/>
    </source>
</evidence>
<sequence length="553" mass="61082">MTDTTAGALHFQAHDDHAHQHDADHKPAFFQRWFMSTNHKDIGTLYLIFAIIAGIIGGAISGLMRAELAEPGIQYLQAWSGEQGDAALHFWNVLITAHGMIMVFFMVMPAMIGGFGNWFVPLMIGAPDMAFPRMNNISFWLLVPAFTLLLGSAFTGGAGTGWTVYAPLSTYGEPGPSVDMAIFALHLAGASSILGAINFITTIFNMRAPGMTLHKMPLFVWSVLVTAFLLLLALPVLAAAITMLLTDRNFGTTFFDPAGGGDPILYQHLFWFFGHPEVYIMILPGFGIVSQVVATFSRKPVFGYLGMAYAMVAIGVVGFIVWAHHMFTTGLDVNTKMYFTAATMVIAVPTGIKIFSWIATMWGGSLSFKTPMVWALGFIFMFTVGGVTGVVLANGGVDNYMHDTYYVVAHFHYVLSLGAVFGLFCGFYYWFPKMFGKMYNELLGQLHFWVFFIGVNLLFFPMHFLGLDGMPRRYPDYPDAFAYWNKIASHGYEIMAAGMVIFFINVIWSLIAGKKAPDNPWGEGATTLEWTLSSPPPFHQFETLPVIDGGDKH</sequence>
<dbReference type="GO" id="GO:0005886">
    <property type="term" value="C:plasma membrane"/>
    <property type="evidence" value="ECO:0007669"/>
    <property type="project" value="UniProtKB-SubCell"/>
</dbReference>
<evidence type="ECO:0000256" key="7">
    <source>
        <dbReference type="ARBA" id="ARBA00022692"/>
    </source>
</evidence>
<evidence type="ECO:0000259" key="18">
    <source>
        <dbReference type="PROSITE" id="PS50855"/>
    </source>
</evidence>
<evidence type="ECO:0000313" key="20">
    <source>
        <dbReference type="Proteomes" id="UP000198824"/>
    </source>
</evidence>
<dbReference type="PANTHER" id="PTHR10422">
    <property type="entry name" value="CYTOCHROME C OXIDASE SUBUNIT 1"/>
    <property type="match status" value="1"/>
</dbReference>
<reference evidence="19 20" key="1">
    <citation type="submission" date="2016-10" db="EMBL/GenBank/DDBJ databases">
        <authorList>
            <person name="de Groot N.N."/>
        </authorList>
    </citation>
    <scope>NUCLEOTIDE SEQUENCE [LARGE SCALE GENOMIC DNA]</scope>
    <source>
        <strain evidence="19 20">S5-249</strain>
    </source>
</reference>
<dbReference type="GO" id="GO:0046872">
    <property type="term" value="F:metal ion binding"/>
    <property type="evidence" value="ECO:0007669"/>
    <property type="project" value="UniProtKB-KW"/>
</dbReference>
<name>A0A1I6LEL1_9SPHN</name>
<keyword evidence="7 16" id="KW-0812">Transmembrane</keyword>
<dbReference type="UniPathway" id="UPA00705"/>
<proteinExistence type="inferred from homology"/>
<evidence type="ECO:0000256" key="5">
    <source>
        <dbReference type="ARBA" id="ARBA00022617"/>
    </source>
</evidence>
<feature type="transmembrane region" description="Helical" evidence="17">
    <location>
        <begin position="139"/>
        <end position="162"/>
    </location>
</feature>
<dbReference type="GO" id="GO:0004129">
    <property type="term" value="F:cytochrome-c oxidase activity"/>
    <property type="evidence" value="ECO:0007669"/>
    <property type="project" value="UniProtKB-EC"/>
</dbReference>
<dbReference type="GO" id="GO:0020037">
    <property type="term" value="F:heme binding"/>
    <property type="evidence" value="ECO:0007669"/>
    <property type="project" value="InterPro"/>
</dbReference>
<dbReference type="STRING" id="1166337.SAMN05192580_2649"/>
<feature type="transmembrane region" description="Helical" evidence="17">
    <location>
        <begin position="301"/>
        <end position="325"/>
    </location>
</feature>
<dbReference type="GO" id="GO:0022904">
    <property type="term" value="P:respiratory electron transport chain"/>
    <property type="evidence" value="ECO:0007669"/>
    <property type="project" value="TreeGrafter"/>
</dbReference>
<dbReference type="Proteomes" id="UP000198824">
    <property type="component" value="Unassembled WGS sequence"/>
</dbReference>
<dbReference type="PROSITE" id="PS00077">
    <property type="entry name" value="COX1_CUB"/>
    <property type="match status" value="1"/>
</dbReference>
<dbReference type="EC" id="7.1.1.9" evidence="17"/>
<dbReference type="InterPro" id="IPR023616">
    <property type="entry name" value="Cyt_c_oxase-like_su1_dom"/>
</dbReference>
<feature type="transmembrane region" description="Helical" evidence="17">
    <location>
        <begin position="487"/>
        <end position="511"/>
    </location>
</feature>
<keyword evidence="17" id="KW-1003">Cell membrane</keyword>
<keyword evidence="12 17" id="KW-0408">Iron</keyword>
<dbReference type="GO" id="GO:0015990">
    <property type="term" value="P:electron transport coupled proton transport"/>
    <property type="evidence" value="ECO:0007669"/>
    <property type="project" value="InterPro"/>
</dbReference>
<keyword evidence="20" id="KW-1185">Reference proteome</keyword>
<dbReference type="NCBIfam" id="TIGR02891">
    <property type="entry name" value="CtaD_CoxA"/>
    <property type="match status" value="1"/>
</dbReference>
<dbReference type="InterPro" id="IPR000883">
    <property type="entry name" value="Cyt_C_Oxase_1"/>
</dbReference>
<keyword evidence="5 16" id="KW-0349">Heme</keyword>
<evidence type="ECO:0000256" key="15">
    <source>
        <dbReference type="ARBA" id="ARBA00047816"/>
    </source>
</evidence>
<evidence type="ECO:0000256" key="13">
    <source>
        <dbReference type="ARBA" id="ARBA00023008"/>
    </source>
</evidence>
<feature type="transmembrane region" description="Helical" evidence="17">
    <location>
        <begin position="182"/>
        <end position="206"/>
    </location>
</feature>
<feature type="transmembrane region" description="Helical" evidence="17">
    <location>
        <begin position="218"/>
        <end position="245"/>
    </location>
</feature>
<protein>
    <recommendedName>
        <fullName evidence="17">Cytochrome c oxidase subunit 1</fullName>
        <ecNumber evidence="17">7.1.1.9</ecNumber>
    </recommendedName>
</protein>
<dbReference type="OrthoDB" id="9803294at2"/>
<evidence type="ECO:0000256" key="12">
    <source>
        <dbReference type="ARBA" id="ARBA00023004"/>
    </source>
</evidence>
<evidence type="ECO:0000256" key="11">
    <source>
        <dbReference type="ARBA" id="ARBA00022989"/>
    </source>
</evidence>